<dbReference type="Pfam" id="PF13359">
    <property type="entry name" value="DDE_Tnp_4"/>
    <property type="match status" value="1"/>
</dbReference>
<evidence type="ECO:0000259" key="9">
    <source>
        <dbReference type="Pfam" id="PF13359"/>
    </source>
</evidence>
<comment type="similarity">
    <text evidence="3">Belongs to the HARBI1 family.</text>
</comment>
<comment type="cofactor">
    <cofactor evidence="1">
        <name>a divalent metal cation</name>
        <dbReference type="ChEBI" id="CHEBI:60240"/>
    </cofactor>
</comment>
<evidence type="ECO:0000256" key="7">
    <source>
        <dbReference type="ARBA" id="ARBA00023242"/>
    </source>
</evidence>
<reference evidence="10" key="1">
    <citation type="submission" date="2015-07" db="EMBL/GenBank/DDBJ databases">
        <title>Transcriptome Assembly of Anthurium amnicola.</title>
        <authorList>
            <person name="Suzuki J."/>
        </authorList>
    </citation>
    <scope>NUCLEOTIDE SEQUENCE</scope>
</reference>
<dbReference type="GO" id="GO:0004518">
    <property type="term" value="F:nuclease activity"/>
    <property type="evidence" value="ECO:0007669"/>
    <property type="project" value="UniProtKB-KW"/>
</dbReference>
<name>A0A1D1ZE50_9ARAE</name>
<feature type="compositionally biased region" description="Acidic residues" evidence="8">
    <location>
        <begin position="47"/>
        <end position="56"/>
    </location>
</feature>
<dbReference type="EMBL" id="GDJX01002722">
    <property type="protein sequence ID" value="JAT65214.1"/>
    <property type="molecule type" value="Transcribed_RNA"/>
</dbReference>
<feature type="region of interest" description="Disordered" evidence="8">
    <location>
        <begin position="1"/>
        <end position="67"/>
    </location>
</feature>
<protein>
    <submittedName>
        <fullName evidence="10">Putative nuclease HARBI1</fullName>
    </submittedName>
</protein>
<keyword evidence="7" id="KW-0539">Nucleus</keyword>
<accession>A0A1D1ZE50</accession>
<dbReference type="AlphaFoldDB" id="A0A1D1ZE50"/>
<proteinExistence type="inferred from homology"/>
<evidence type="ECO:0000256" key="2">
    <source>
        <dbReference type="ARBA" id="ARBA00004123"/>
    </source>
</evidence>
<dbReference type="InterPro" id="IPR027806">
    <property type="entry name" value="HARBI1_dom"/>
</dbReference>
<organism evidence="10">
    <name type="scientific">Anthurium amnicola</name>
    <dbReference type="NCBI Taxonomy" id="1678845"/>
    <lineage>
        <taxon>Eukaryota</taxon>
        <taxon>Viridiplantae</taxon>
        <taxon>Streptophyta</taxon>
        <taxon>Embryophyta</taxon>
        <taxon>Tracheophyta</taxon>
        <taxon>Spermatophyta</taxon>
        <taxon>Magnoliopsida</taxon>
        <taxon>Liliopsida</taxon>
        <taxon>Araceae</taxon>
        <taxon>Pothoideae</taxon>
        <taxon>Potheae</taxon>
        <taxon>Anthurium</taxon>
    </lineage>
</organism>
<evidence type="ECO:0000256" key="3">
    <source>
        <dbReference type="ARBA" id="ARBA00006958"/>
    </source>
</evidence>
<sequence length="489" mass="52502">MAAARGGGARRLSSSAASARERRNRRRRELRLQRKREREEEQQQQPEEADDDDPDSSSDPPPSPATLLPLLASAAASSLRFLADHDLLLLPSQTLSLESALSRLRSLLLEPPFPPPPPPPPSTAATTGGGGPGREVGRCWFLRFLASTASDGSDPRWVEAFRMSRPSFYLLLQTLAPSLSPHPSSSSPSPSPSPPLDHKLGAALFRLAHAAPFRTVARRFGLVGGPPAACRAFYEVCRSVVGGLGHLFELPSDAERVAQGFRWAVSLPNCGGVLGFPRFGAGSGSGSGDGGVMAQVVVDSEGRFLDVSAGWPGSIPPAQILPRTQLFSAQANALASVTGGHDGNGVPGSSLPRYFLGGSYCPLLPWLLTPFPDSDNSEDDPSRRVFNEVHARGMELAEKAVGAVRARWRLLLVRWSAECREALPFVIVVSCLLHNFLFKCSELVADDEVFELTGEERFPDFEGKGDEVGESVREDLAAHLYSVSQKGLS</sequence>
<dbReference type="GO" id="GO:0005634">
    <property type="term" value="C:nucleus"/>
    <property type="evidence" value="ECO:0007669"/>
    <property type="project" value="UniProtKB-SubCell"/>
</dbReference>
<feature type="compositionally biased region" description="Pro residues" evidence="8">
    <location>
        <begin position="111"/>
        <end position="122"/>
    </location>
</feature>
<evidence type="ECO:0000256" key="6">
    <source>
        <dbReference type="ARBA" id="ARBA00022801"/>
    </source>
</evidence>
<keyword evidence="5" id="KW-0479">Metal-binding</keyword>
<dbReference type="InterPro" id="IPR045249">
    <property type="entry name" value="HARBI1-like"/>
</dbReference>
<dbReference type="GO" id="GO:0016787">
    <property type="term" value="F:hydrolase activity"/>
    <property type="evidence" value="ECO:0007669"/>
    <property type="project" value="UniProtKB-KW"/>
</dbReference>
<feature type="domain" description="DDE Tnp4" evidence="9">
    <location>
        <begin position="291"/>
        <end position="435"/>
    </location>
</feature>
<gene>
    <name evidence="10" type="primary">harbi1_1</name>
    <name evidence="10" type="ORF">g.61547</name>
</gene>
<keyword evidence="4" id="KW-0540">Nuclease</keyword>
<dbReference type="GO" id="GO:0046872">
    <property type="term" value="F:metal ion binding"/>
    <property type="evidence" value="ECO:0007669"/>
    <property type="project" value="UniProtKB-KW"/>
</dbReference>
<evidence type="ECO:0000256" key="4">
    <source>
        <dbReference type="ARBA" id="ARBA00022722"/>
    </source>
</evidence>
<evidence type="ECO:0000313" key="10">
    <source>
        <dbReference type="EMBL" id="JAT65214.1"/>
    </source>
</evidence>
<evidence type="ECO:0000256" key="1">
    <source>
        <dbReference type="ARBA" id="ARBA00001968"/>
    </source>
</evidence>
<dbReference type="PANTHER" id="PTHR22930:SF242">
    <property type="entry name" value="LOW PROTEIN: NUCLEASE-LIKE PROTEIN"/>
    <property type="match status" value="1"/>
</dbReference>
<evidence type="ECO:0000256" key="8">
    <source>
        <dbReference type="SAM" id="MobiDB-lite"/>
    </source>
</evidence>
<dbReference type="PANTHER" id="PTHR22930">
    <property type="match status" value="1"/>
</dbReference>
<comment type="subcellular location">
    <subcellularLocation>
        <location evidence="2">Nucleus</location>
    </subcellularLocation>
</comment>
<feature type="region of interest" description="Disordered" evidence="8">
    <location>
        <begin position="108"/>
        <end position="132"/>
    </location>
</feature>
<feature type="compositionally biased region" description="Basic and acidic residues" evidence="8">
    <location>
        <begin position="30"/>
        <end position="41"/>
    </location>
</feature>
<evidence type="ECO:0000256" key="5">
    <source>
        <dbReference type="ARBA" id="ARBA00022723"/>
    </source>
</evidence>
<keyword evidence="6" id="KW-0378">Hydrolase</keyword>